<dbReference type="InterPro" id="IPR040976">
    <property type="entry name" value="Pkinase_fungal"/>
</dbReference>
<keyword evidence="4" id="KW-1185">Reference proteome</keyword>
<evidence type="ECO:0000259" key="2">
    <source>
        <dbReference type="Pfam" id="PF17667"/>
    </source>
</evidence>
<dbReference type="HOGENOM" id="CLU_926079_0_0_1"/>
<proteinExistence type="predicted"/>
<dbReference type="EMBL" id="KB469302">
    <property type="protein sequence ID" value="EPQ55158.1"/>
    <property type="molecule type" value="Genomic_DNA"/>
</dbReference>
<dbReference type="OrthoDB" id="2739948at2759"/>
<gene>
    <name evidence="3" type="ORF">GLOTRDRAFT_129451</name>
</gene>
<dbReference type="Proteomes" id="UP000030669">
    <property type="component" value="Unassembled WGS sequence"/>
</dbReference>
<dbReference type="OMA" id="PDYKLMR"/>
<dbReference type="STRING" id="670483.S7Q6V3"/>
<reference evidence="3 4" key="1">
    <citation type="journal article" date="2012" name="Science">
        <title>The Paleozoic origin of enzymatic lignin decomposition reconstructed from 31 fungal genomes.</title>
        <authorList>
            <person name="Floudas D."/>
            <person name="Binder M."/>
            <person name="Riley R."/>
            <person name="Barry K."/>
            <person name="Blanchette R.A."/>
            <person name="Henrissat B."/>
            <person name="Martinez A.T."/>
            <person name="Otillar R."/>
            <person name="Spatafora J.W."/>
            <person name="Yadav J.S."/>
            <person name="Aerts A."/>
            <person name="Benoit I."/>
            <person name="Boyd A."/>
            <person name="Carlson A."/>
            <person name="Copeland A."/>
            <person name="Coutinho P.M."/>
            <person name="de Vries R.P."/>
            <person name="Ferreira P."/>
            <person name="Findley K."/>
            <person name="Foster B."/>
            <person name="Gaskell J."/>
            <person name="Glotzer D."/>
            <person name="Gorecki P."/>
            <person name="Heitman J."/>
            <person name="Hesse C."/>
            <person name="Hori C."/>
            <person name="Igarashi K."/>
            <person name="Jurgens J.A."/>
            <person name="Kallen N."/>
            <person name="Kersten P."/>
            <person name="Kohler A."/>
            <person name="Kuees U."/>
            <person name="Kumar T.K.A."/>
            <person name="Kuo A."/>
            <person name="LaButti K."/>
            <person name="Larrondo L.F."/>
            <person name="Lindquist E."/>
            <person name="Ling A."/>
            <person name="Lombard V."/>
            <person name="Lucas S."/>
            <person name="Lundell T."/>
            <person name="Martin R."/>
            <person name="McLaughlin D.J."/>
            <person name="Morgenstern I."/>
            <person name="Morin E."/>
            <person name="Murat C."/>
            <person name="Nagy L.G."/>
            <person name="Nolan M."/>
            <person name="Ohm R.A."/>
            <person name="Patyshakuliyeva A."/>
            <person name="Rokas A."/>
            <person name="Ruiz-Duenas F.J."/>
            <person name="Sabat G."/>
            <person name="Salamov A."/>
            <person name="Samejima M."/>
            <person name="Schmutz J."/>
            <person name="Slot J.C."/>
            <person name="St John F."/>
            <person name="Stenlid J."/>
            <person name="Sun H."/>
            <person name="Sun S."/>
            <person name="Syed K."/>
            <person name="Tsang A."/>
            <person name="Wiebenga A."/>
            <person name="Young D."/>
            <person name="Pisabarro A."/>
            <person name="Eastwood D.C."/>
            <person name="Martin F."/>
            <person name="Cullen D."/>
            <person name="Grigoriev I.V."/>
            <person name="Hibbett D.S."/>
        </authorList>
    </citation>
    <scope>NUCLEOTIDE SEQUENCE [LARGE SCALE GENOMIC DNA]</scope>
    <source>
        <strain evidence="3 4">ATCC 11539</strain>
    </source>
</reference>
<evidence type="ECO:0000313" key="4">
    <source>
        <dbReference type="Proteomes" id="UP000030669"/>
    </source>
</evidence>
<accession>S7Q6V3</accession>
<feature type="domain" description="Fungal-type protein kinase" evidence="2">
    <location>
        <begin position="163"/>
        <end position="255"/>
    </location>
</feature>
<protein>
    <recommendedName>
        <fullName evidence="2">Fungal-type protein kinase domain-containing protein</fullName>
    </recommendedName>
</protein>
<name>S7Q6V3_GLOTA</name>
<dbReference type="AlphaFoldDB" id="S7Q6V3"/>
<dbReference type="KEGG" id="gtr:GLOTRDRAFT_129451"/>
<evidence type="ECO:0000313" key="3">
    <source>
        <dbReference type="EMBL" id="EPQ55158.1"/>
    </source>
</evidence>
<sequence length="267" mass="30477">MSSHTVGSSPGKHSLTGSRQHSAAVPDAKTKRKNHVYDMSGKFAGPMPADTFLKTFLPLPRSTLKTRKAATRECSEKILPPEYKWVNTATTMDEKEGGKRRSQLVDMGLYHSDHVPYSEQNGSPPKPRWDRVMLCAEFKSHANTNTMDPFEDDPTKWSEAVSQPRQDMRGQIVGYAAQMLAQQHRTHVFTLIVLGAWARFIRWDHSGAVFLERIRYAQCSQQISEFLWRFVKSSRQQQGYDETIKEIVKDSTEYNLLLAARDANEEQ</sequence>
<feature type="region of interest" description="Disordered" evidence="1">
    <location>
        <begin position="1"/>
        <end position="33"/>
    </location>
</feature>
<dbReference type="Pfam" id="PF17667">
    <property type="entry name" value="Pkinase_fungal"/>
    <property type="match status" value="1"/>
</dbReference>
<dbReference type="GeneID" id="19301940"/>
<evidence type="ECO:0000256" key="1">
    <source>
        <dbReference type="SAM" id="MobiDB-lite"/>
    </source>
</evidence>
<organism evidence="3 4">
    <name type="scientific">Gloeophyllum trabeum (strain ATCC 11539 / FP-39264 / Madison 617)</name>
    <name type="common">Brown rot fungus</name>
    <dbReference type="NCBI Taxonomy" id="670483"/>
    <lineage>
        <taxon>Eukaryota</taxon>
        <taxon>Fungi</taxon>
        <taxon>Dikarya</taxon>
        <taxon>Basidiomycota</taxon>
        <taxon>Agaricomycotina</taxon>
        <taxon>Agaricomycetes</taxon>
        <taxon>Gloeophyllales</taxon>
        <taxon>Gloeophyllaceae</taxon>
        <taxon>Gloeophyllum</taxon>
    </lineage>
</organism>
<dbReference type="RefSeq" id="XP_007866320.1">
    <property type="nucleotide sequence ID" value="XM_007868129.1"/>
</dbReference>